<gene>
    <name evidence="1" type="ORF">H9911_10455</name>
</gene>
<dbReference type="Proteomes" id="UP000823897">
    <property type="component" value="Unassembled WGS sequence"/>
</dbReference>
<protein>
    <submittedName>
        <fullName evidence="1">Uncharacterized protein</fullName>
    </submittedName>
</protein>
<evidence type="ECO:0000313" key="2">
    <source>
        <dbReference type="Proteomes" id="UP000823897"/>
    </source>
</evidence>
<evidence type="ECO:0000313" key="1">
    <source>
        <dbReference type="EMBL" id="HJD34943.1"/>
    </source>
</evidence>
<sequence>MKTSSYAYQNEFRIALDLAMGKFNPEILKDITDFARLTFPGKIEEDTNPDSLSDSLTLDIGDIRDISISVPSSDLLKDDFKFPDGLMPPQTILPMRMPREPLPTFFRLAVKLP</sequence>
<reference evidence="1" key="2">
    <citation type="submission" date="2021-04" db="EMBL/GenBank/DDBJ databases">
        <authorList>
            <person name="Gilroy R."/>
        </authorList>
    </citation>
    <scope>NUCLEOTIDE SEQUENCE</scope>
    <source>
        <strain evidence="1">ChiGjej3B3-11674</strain>
    </source>
</reference>
<organism evidence="1 2">
    <name type="scientific">Candidatus Mediterraneibacter tabaqchaliae</name>
    <dbReference type="NCBI Taxonomy" id="2838689"/>
    <lineage>
        <taxon>Bacteria</taxon>
        <taxon>Bacillati</taxon>
        <taxon>Bacillota</taxon>
        <taxon>Clostridia</taxon>
        <taxon>Lachnospirales</taxon>
        <taxon>Lachnospiraceae</taxon>
        <taxon>Mediterraneibacter</taxon>
    </lineage>
</organism>
<dbReference type="EMBL" id="DWUV01000198">
    <property type="protein sequence ID" value="HJD34943.1"/>
    <property type="molecule type" value="Genomic_DNA"/>
</dbReference>
<dbReference type="AlphaFoldDB" id="A0A9D2R3Z0"/>
<accession>A0A9D2R3Z0</accession>
<comment type="caution">
    <text evidence="1">The sequence shown here is derived from an EMBL/GenBank/DDBJ whole genome shotgun (WGS) entry which is preliminary data.</text>
</comment>
<reference evidence="1" key="1">
    <citation type="journal article" date="2021" name="PeerJ">
        <title>Extensive microbial diversity within the chicken gut microbiome revealed by metagenomics and culture.</title>
        <authorList>
            <person name="Gilroy R."/>
            <person name="Ravi A."/>
            <person name="Getino M."/>
            <person name="Pursley I."/>
            <person name="Horton D.L."/>
            <person name="Alikhan N.F."/>
            <person name="Baker D."/>
            <person name="Gharbi K."/>
            <person name="Hall N."/>
            <person name="Watson M."/>
            <person name="Adriaenssens E.M."/>
            <person name="Foster-Nyarko E."/>
            <person name="Jarju S."/>
            <person name="Secka A."/>
            <person name="Antonio M."/>
            <person name="Oren A."/>
            <person name="Chaudhuri R.R."/>
            <person name="La Ragione R."/>
            <person name="Hildebrand F."/>
            <person name="Pallen M.J."/>
        </authorList>
    </citation>
    <scope>NUCLEOTIDE SEQUENCE</scope>
    <source>
        <strain evidence="1">ChiGjej3B3-11674</strain>
    </source>
</reference>
<proteinExistence type="predicted"/>
<name>A0A9D2R3Z0_9FIRM</name>